<evidence type="ECO:0000313" key="2">
    <source>
        <dbReference type="Proteomes" id="UP000494165"/>
    </source>
</evidence>
<feature type="non-terminal residue" evidence="1">
    <location>
        <position position="155"/>
    </location>
</feature>
<sequence>MEPVRETLALTVGLFPLGEAVARSTMTWDVVRDARLLERGWLPAGLSLPIFVSSALNPWVYGYHNAEVRVSVQRVWHELLAKVGLGSDSACRNTFITTDVHSYASNARLCAVSPHHLHPGHQQCHVRSLLLPNRDTLECSTLGSAAKETVVHLEV</sequence>
<name>A0A8S1E8A9_9INSE</name>
<evidence type="ECO:0008006" key="3">
    <source>
        <dbReference type="Google" id="ProtNLM"/>
    </source>
</evidence>
<protein>
    <recommendedName>
        <fullName evidence="3">G-protein coupled receptors family 1 profile domain-containing protein</fullName>
    </recommendedName>
</protein>
<keyword evidence="2" id="KW-1185">Reference proteome</keyword>
<dbReference type="Proteomes" id="UP000494165">
    <property type="component" value="Unassembled WGS sequence"/>
</dbReference>
<dbReference type="EMBL" id="CADEPI010000821">
    <property type="protein sequence ID" value="CAB3388576.1"/>
    <property type="molecule type" value="Genomic_DNA"/>
</dbReference>
<organism evidence="1 2">
    <name type="scientific">Cloeon dipterum</name>
    <dbReference type="NCBI Taxonomy" id="197152"/>
    <lineage>
        <taxon>Eukaryota</taxon>
        <taxon>Metazoa</taxon>
        <taxon>Ecdysozoa</taxon>
        <taxon>Arthropoda</taxon>
        <taxon>Hexapoda</taxon>
        <taxon>Insecta</taxon>
        <taxon>Pterygota</taxon>
        <taxon>Palaeoptera</taxon>
        <taxon>Ephemeroptera</taxon>
        <taxon>Pisciforma</taxon>
        <taxon>Baetidae</taxon>
        <taxon>Cloeon</taxon>
    </lineage>
</organism>
<proteinExistence type="predicted"/>
<accession>A0A8S1E8A9</accession>
<comment type="caution">
    <text evidence="1">The sequence shown here is derived from an EMBL/GenBank/DDBJ whole genome shotgun (WGS) entry which is preliminary data.</text>
</comment>
<dbReference type="AlphaFoldDB" id="A0A8S1E8A9"/>
<gene>
    <name evidence="1" type="ORF">CLODIP_2_CD12650</name>
</gene>
<evidence type="ECO:0000313" key="1">
    <source>
        <dbReference type="EMBL" id="CAB3388576.1"/>
    </source>
</evidence>
<reference evidence="1 2" key="1">
    <citation type="submission" date="2020-04" db="EMBL/GenBank/DDBJ databases">
        <authorList>
            <person name="Alioto T."/>
            <person name="Alioto T."/>
            <person name="Gomez Garrido J."/>
        </authorList>
    </citation>
    <scope>NUCLEOTIDE SEQUENCE [LARGE SCALE GENOMIC DNA]</scope>
</reference>
<dbReference type="OrthoDB" id="10042731at2759"/>